<evidence type="ECO:0000256" key="6">
    <source>
        <dbReference type="ARBA" id="ARBA00023136"/>
    </source>
</evidence>
<dbReference type="OrthoDB" id="747122at2759"/>
<evidence type="ECO:0000313" key="10">
    <source>
        <dbReference type="Proteomes" id="UP000325315"/>
    </source>
</evidence>
<dbReference type="InterPro" id="IPR040226">
    <property type="entry name" value="THH1/TOM1/TOM3"/>
</dbReference>
<comment type="similarity">
    <text evidence="2">Belongs to the plant tobamovirus multiplication TOM1 protein family.</text>
</comment>
<keyword evidence="3" id="KW-0926">Vacuole</keyword>
<evidence type="ECO:0000256" key="5">
    <source>
        <dbReference type="ARBA" id="ARBA00022989"/>
    </source>
</evidence>
<dbReference type="Proteomes" id="UP000325315">
    <property type="component" value="Unassembled WGS sequence"/>
</dbReference>
<keyword evidence="5 7" id="KW-1133">Transmembrane helix</keyword>
<dbReference type="AlphaFoldDB" id="A0A5B6UQV9"/>
<evidence type="ECO:0000259" key="8">
    <source>
        <dbReference type="Pfam" id="PF06454"/>
    </source>
</evidence>
<keyword evidence="6 7" id="KW-0472">Membrane</keyword>
<dbReference type="GO" id="GO:0005774">
    <property type="term" value="C:vacuolar membrane"/>
    <property type="evidence" value="ECO:0007669"/>
    <property type="project" value="UniProtKB-SubCell"/>
</dbReference>
<feature type="transmembrane region" description="Helical" evidence="7">
    <location>
        <begin position="36"/>
        <end position="59"/>
    </location>
</feature>
<name>A0A5B6UQV9_9ROSI</name>
<dbReference type="PANTHER" id="PTHR31142">
    <property type="entry name" value="TOBAMOVIRUS MULTIPLICATION PROTEIN 1-LIKE ISOFORM X1"/>
    <property type="match status" value="1"/>
</dbReference>
<dbReference type="Pfam" id="PF06454">
    <property type="entry name" value="THH1_TOM1-3_dom"/>
    <property type="match status" value="1"/>
</dbReference>
<gene>
    <name evidence="9" type="ORF">EPI10_013073</name>
</gene>
<feature type="transmembrane region" description="Helical" evidence="7">
    <location>
        <begin position="194"/>
        <end position="215"/>
    </location>
</feature>
<feature type="transmembrane region" description="Helical" evidence="7">
    <location>
        <begin position="227"/>
        <end position="251"/>
    </location>
</feature>
<feature type="transmembrane region" description="Helical" evidence="7">
    <location>
        <begin position="7"/>
        <end position="30"/>
    </location>
</feature>
<dbReference type="EMBL" id="SMMG02000010">
    <property type="protein sequence ID" value="KAA3458462.1"/>
    <property type="molecule type" value="Genomic_DNA"/>
</dbReference>
<evidence type="ECO:0000256" key="4">
    <source>
        <dbReference type="ARBA" id="ARBA00022692"/>
    </source>
</evidence>
<dbReference type="PANTHER" id="PTHR31142:SF26">
    <property type="entry name" value="THH1_TOM1_TOM3 DOMAIN-CONTAINING PROTEIN"/>
    <property type="match status" value="1"/>
</dbReference>
<evidence type="ECO:0000256" key="1">
    <source>
        <dbReference type="ARBA" id="ARBA00004128"/>
    </source>
</evidence>
<dbReference type="InterPro" id="IPR009457">
    <property type="entry name" value="THH1/TOM1/TOM3_dom"/>
</dbReference>
<feature type="transmembrane region" description="Helical" evidence="7">
    <location>
        <begin position="116"/>
        <end position="138"/>
    </location>
</feature>
<proteinExistence type="inferred from homology"/>
<comment type="subcellular location">
    <subcellularLocation>
        <location evidence="1">Vacuole membrane</location>
        <topology evidence="1">Multi-pass membrane protein</topology>
    </subcellularLocation>
</comment>
<feature type="transmembrane region" description="Helical" evidence="7">
    <location>
        <begin position="271"/>
        <end position="292"/>
    </location>
</feature>
<keyword evidence="10" id="KW-1185">Reference proteome</keyword>
<feature type="transmembrane region" description="Helical" evidence="7">
    <location>
        <begin position="312"/>
        <end position="333"/>
    </location>
</feature>
<organism evidence="9 10">
    <name type="scientific">Gossypium australe</name>
    <dbReference type="NCBI Taxonomy" id="47621"/>
    <lineage>
        <taxon>Eukaryota</taxon>
        <taxon>Viridiplantae</taxon>
        <taxon>Streptophyta</taxon>
        <taxon>Embryophyta</taxon>
        <taxon>Tracheophyta</taxon>
        <taxon>Spermatophyta</taxon>
        <taxon>Magnoliopsida</taxon>
        <taxon>eudicotyledons</taxon>
        <taxon>Gunneridae</taxon>
        <taxon>Pentapetalae</taxon>
        <taxon>rosids</taxon>
        <taxon>malvids</taxon>
        <taxon>Malvales</taxon>
        <taxon>Malvaceae</taxon>
        <taxon>Malvoideae</taxon>
        <taxon>Gossypium</taxon>
    </lineage>
</organism>
<feature type="domain" description="THH1/TOM1/TOM3" evidence="8">
    <location>
        <begin position="191"/>
        <end position="343"/>
    </location>
</feature>
<accession>A0A5B6UQV9</accession>
<sequence length="413" mass="46731">MIKCYPFNLLFVNIALICLDVVLAFIAFFQGSPRNYNLLALLCVDFFLNLGFVGFTYGINELGGHVKKFPLPSVHRRNSYVLHLMIGSSNCGYFIYFLCMVVATCKRWLCWSNVCGFVLMALPKILFLAAFLLLLSFWADLCHQANDEEDGDEENSSRKPLLETSKTKVGLSNIDIRRKCCSFQGIRVGSRQKFVIVVIVLNVLLIIAFAAIIRIEQENPSNSLVFARVYIDFIATLVLLMGVAFGCYGFLLFSKLRRVRSEKASSEMRKVVGLAVVSVLCFTSSSLIALFTDVLLFHHWNLEKINGVKAPILLILHHVLGSSVPFAFGLWFMRELPAPSTSNRQVQPRAITFISYGPAGRHHHQYWPTSTSSEKQVLKIRCHLLLTSKYASIIFSYGSVNFREYSLFNHSKF</sequence>
<evidence type="ECO:0000313" key="9">
    <source>
        <dbReference type="EMBL" id="KAA3458462.1"/>
    </source>
</evidence>
<protein>
    <submittedName>
        <fullName evidence="9">Tobamovirus multiplication protein 1-like isoform X1</fullName>
    </submittedName>
</protein>
<evidence type="ECO:0000256" key="3">
    <source>
        <dbReference type="ARBA" id="ARBA00022554"/>
    </source>
</evidence>
<reference evidence="10" key="1">
    <citation type="journal article" date="2019" name="Plant Biotechnol. J.">
        <title>Genome sequencing of the Australian wild diploid species Gossypium australe highlights disease resistance and delayed gland morphogenesis.</title>
        <authorList>
            <person name="Cai Y."/>
            <person name="Cai X."/>
            <person name="Wang Q."/>
            <person name="Wang P."/>
            <person name="Zhang Y."/>
            <person name="Cai C."/>
            <person name="Xu Y."/>
            <person name="Wang K."/>
            <person name="Zhou Z."/>
            <person name="Wang C."/>
            <person name="Geng S."/>
            <person name="Li B."/>
            <person name="Dong Q."/>
            <person name="Hou Y."/>
            <person name="Wang H."/>
            <person name="Ai P."/>
            <person name="Liu Z."/>
            <person name="Yi F."/>
            <person name="Sun M."/>
            <person name="An G."/>
            <person name="Cheng J."/>
            <person name="Zhang Y."/>
            <person name="Shi Q."/>
            <person name="Xie Y."/>
            <person name="Shi X."/>
            <person name="Chang Y."/>
            <person name="Huang F."/>
            <person name="Chen Y."/>
            <person name="Hong S."/>
            <person name="Mi L."/>
            <person name="Sun Q."/>
            <person name="Zhang L."/>
            <person name="Zhou B."/>
            <person name="Peng R."/>
            <person name="Zhang X."/>
            <person name="Liu F."/>
        </authorList>
    </citation>
    <scope>NUCLEOTIDE SEQUENCE [LARGE SCALE GENOMIC DNA]</scope>
    <source>
        <strain evidence="10">cv. PA1801</strain>
    </source>
</reference>
<comment type="caution">
    <text evidence="9">The sequence shown here is derived from an EMBL/GenBank/DDBJ whole genome shotgun (WGS) entry which is preliminary data.</text>
</comment>
<evidence type="ECO:0000256" key="2">
    <source>
        <dbReference type="ARBA" id="ARBA00006779"/>
    </source>
</evidence>
<feature type="transmembrane region" description="Helical" evidence="7">
    <location>
        <begin position="80"/>
        <end position="104"/>
    </location>
</feature>
<evidence type="ECO:0000256" key="7">
    <source>
        <dbReference type="SAM" id="Phobius"/>
    </source>
</evidence>
<keyword evidence="4 7" id="KW-0812">Transmembrane</keyword>